<organism evidence="1">
    <name type="scientific">Anguilla anguilla</name>
    <name type="common">European freshwater eel</name>
    <name type="synonym">Muraena anguilla</name>
    <dbReference type="NCBI Taxonomy" id="7936"/>
    <lineage>
        <taxon>Eukaryota</taxon>
        <taxon>Metazoa</taxon>
        <taxon>Chordata</taxon>
        <taxon>Craniata</taxon>
        <taxon>Vertebrata</taxon>
        <taxon>Euteleostomi</taxon>
        <taxon>Actinopterygii</taxon>
        <taxon>Neopterygii</taxon>
        <taxon>Teleostei</taxon>
        <taxon>Anguilliformes</taxon>
        <taxon>Anguillidae</taxon>
        <taxon>Anguilla</taxon>
    </lineage>
</organism>
<sequence>METCVMSIYCALLEHIQYDWNKAWFSLLRFGQGQGNVSV</sequence>
<proteinExistence type="predicted"/>
<dbReference type="EMBL" id="GBXM01086241">
    <property type="protein sequence ID" value="JAH22336.1"/>
    <property type="molecule type" value="Transcribed_RNA"/>
</dbReference>
<dbReference type="AlphaFoldDB" id="A0A0E9QZI7"/>
<reference evidence="1" key="1">
    <citation type="submission" date="2014-11" db="EMBL/GenBank/DDBJ databases">
        <authorList>
            <person name="Amaro Gonzalez C."/>
        </authorList>
    </citation>
    <scope>NUCLEOTIDE SEQUENCE</scope>
</reference>
<evidence type="ECO:0000313" key="1">
    <source>
        <dbReference type="EMBL" id="JAH22336.1"/>
    </source>
</evidence>
<accession>A0A0E9QZI7</accession>
<reference evidence="1" key="2">
    <citation type="journal article" date="2015" name="Fish Shellfish Immunol.">
        <title>Early steps in the European eel (Anguilla anguilla)-Vibrio vulnificus interaction in the gills: Role of the RtxA13 toxin.</title>
        <authorList>
            <person name="Callol A."/>
            <person name="Pajuelo D."/>
            <person name="Ebbesson L."/>
            <person name="Teles M."/>
            <person name="MacKenzie S."/>
            <person name="Amaro C."/>
        </authorList>
    </citation>
    <scope>NUCLEOTIDE SEQUENCE</scope>
</reference>
<protein>
    <submittedName>
        <fullName evidence="1">Uncharacterized protein</fullName>
    </submittedName>
</protein>
<name>A0A0E9QZI7_ANGAN</name>